<feature type="region of interest" description="Disordered" evidence="8">
    <location>
        <begin position="1007"/>
        <end position="1028"/>
    </location>
</feature>
<comment type="similarity">
    <text evidence="2">Belongs to the serine-aspartate repeat-containing protein (SDr) family.</text>
</comment>
<dbReference type="InterPro" id="IPR011252">
    <property type="entry name" value="Fibrogen-bd_dom1"/>
</dbReference>
<dbReference type="GO" id="GO:0007155">
    <property type="term" value="P:cell adhesion"/>
    <property type="evidence" value="ECO:0007669"/>
    <property type="project" value="InterPro"/>
</dbReference>
<keyword evidence="6" id="KW-0677">Repeat</keyword>
<evidence type="ECO:0000313" key="13">
    <source>
        <dbReference type="EMBL" id="AAT38841.1"/>
    </source>
</evidence>
<dbReference type="Pfam" id="PF17961">
    <property type="entry name" value="Big_8"/>
    <property type="match status" value="1"/>
</dbReference>
<name>Q6IZ33_STRPY</name>
<proteinExistence type="inferred from homology"/>
<feature type="compositionally biased region" description="Basic and acidic residues" evidence="8">
    <location>
        <begin position="1103"/>
        <end position="1121"/>
    </location>
</feature>
<dbReference type="InterPro" id="IPR041171">
    <property type="entry name" value="SDR_Ig"/>
</dbReference>
<dbReference type="Gene3D" id="2.60.40.1140">
    <property type="entry name" value="Collagen-binding surface protein Cna, B-type domain"/>
    <property type="match status" value="2"/>
</dbReference>
<dbReference type="AlphaFoldDB" id="Q6IZ33"/>
<dbReference type="InterPro" id="IPR011266">
    <property type="entry name" value="Adhesin_Fg-bd_dom_2"/>
</dbReference>
<dbReference type="PANTHER" id="PTHR36108">
    <property type="entry name" value="COLOSSIN-B-RELATED"/>
    <property type="match status" value="1"/>
</dbReference>
<feature type="domain" description="SpaA-like prealbumin fold" evidence="11">
    <location>
        <begin position="516"/>
        <end position="595"/>
    </location>
</feature>
<reference evidence="13" key="1">
    <citation type="journal article" date="2004" name="J. Bacteriol.">
        <title>Two distinct genotypes of prtF2, encoding a fibronectin binding protein, and evolution of the gene family in Streptococcus pyogenes.</title>
        <authorList>
            <person name="Ramachandran V."/>
            <person name="McArthur J.D."/>
            <person name="Behm C.E."/>
            <person name="Gutzeit C."/>
            <person name="Dowton M."/>
            <person name="Fagan P.K."/>
            <person name="Towers R."/>
            <person name="Currie B."/>
            <person name="Sriprakash K.S."/>
            <person name="Walker M.J."/>
        </authorList>
    </citation>
    <scope>NUCLEOTIDE SEQUENCE</scope>
    <source>
        <strain evidence="13">NS436</strain>
    </source>
</reference>
<comment type="subcellular location">
    <subcellularLocation>
        <location evidence="1">Secreted</location>
        <location evidence="1">Cell wall</location>
        <topology evidence="1">Peptidoglycan-anchor</topology>
    </subcellularLocation>
</comment>
<evidence type="ECO:0000256" key="3">
    <source>
        <dbReference type="ARBA" id="ARBA00022512"/>
    </source>
</evidence>
<dbReference type="PANTHER" id="PTHR36108:SF13">
    <property type="entry name" value="COLOSSIN-B-RELATED"/>
    <property type="match status" value="1"/>
</dbReference>
<feature type="domain" description="SDR-like Ig" evidence="12">
    <location>
        <begin position="183"/>
        <end position="279"/>
    </location>
</feature>
<dbReference type="Pfam" id="PF10425">
    <property type="entry name" value="SdrG_C_C"/>
    <property type="match status" value="1"/>
</dbReference>
<evidence type="ECO:0000259" key="10">
    <source>
        <dbReference type="Pfam" id="PF10425"/>
    </source>
</evidence>
<feature type="domain" description="CNA-B" evidence="9">
    <location>
        <begin position="628"/>
        <end position="711"/>
    </location>
</feature>
<dbReference type="Pfam" id="PF02986">
    <property type="entry name" value="Fn_bind"/>
    <property type="match status" value="4"/>
</dbReference>
<evidence type="ECO:0000256" key="7">
    <source>
        <dbReference type="ARBA" id="ARBA00023088"/>
    </source>
</evidence>
<protein>
    <submittedName>
        <fullName evidence="13">PrtF2</fullName>
    </submittedName>
</protein>
<evidence type="ECO:0000259" key="11">
    <source>
        <dbReference type="Pfam" id="PF17802"/>
    </source>
</evidence>
<feature type="region of interest" description="Disordered" evidence="8">
    <location>
        <begin position="854"/>
        <end position="887"/>
    </location>
</feature>
<feature type="domain" description="SpaA-like prealbumin fold" evidence="11">
    <location>
        <begin position="896"/>
        <end position="975"/>
    </location>
</feature>
<evidence type="ECO:0000256" key="6">
    <source>
        <dbReference type="ARBA" id="ARBA00022737"/>
    </source>
</evidence>
<feature type="domain" description="CNA-B" evidence="9">
    <location>
        <begin position="750"/>
        <end position="834"/>
    </location>
</feature>
<evidence type="ECO:0000256" key="1">
    <source>
        <dbReference type="ARBA" id="ARBA00004168"/>
    </source>
</evidence>
<organism evidence="13">
    <name type="scientific">Streptococcus pyogenes</name>
    <dbReference type="NCBI Taxonomy" id="1314"/>
    <lineage>
        <taxon>Bacteria</taxon>
        <taxon>Bacillati</taxon>
        <taxon>Bacillota</taxon>
        <taxon>Bacilli</taxon>
        <taxon>Lactobacillales</taxon>
        <taxon>Streptococcaceae</taxon>
        <taxon>Streptococcus</taxon>
    </lineage>
</organism>
<dbReference type="Pfam" id="PF17802">
    <property type="entry name" value="SpaA"/>
    <property type="match status" value="3"/>
</dbReference>
<evidence type="ECO:0000259" key="9">
    <source>
        <dbReference type="Pfam" id="PF05738"/>
    </source>
</evidence>
<evidence type="ECO:0000256" key="2">
    <source>
        <dbReference type="ARBA" id="ARBA00007257"/>
    </source>
</evidence>
<dbReference type="CDD" id="cd00222">
    <property type="entry name" value="CollagenBindB"/>
    <property type="match status" value="2"/>
</dbReference>
<dbReference type="SUPFAM" id="SSF49401">
    <property type="entry name" value="Bacterial adhesins"/>
    <property type="match status" value="2"/>
</dbReference>
<dbReference type="EMBL" id="AY612227">
    <property type="protein sequence ID" value="AAT38841.1"/>
    <property type="molecule type" value="Genomic_DNA"/>
</dbReference>
<feature type="compositionally biased region" description="Low complexity" evidence="8">
    <location>
        <begin position="874"/>
        <end position="885"/>
    </location>
</feature>
<evidence type="ECO:0000256" key="5">
    <source>
        <dbReference type="ARBA" id="ARBA00022729"/>
    </source>
</evidence>
<dbReference type="SUPFAM" id="SSF49478">
    <property type="entry name" value="Cna protein B-type domain"/>
    <property type="match status" value="4"/>
</dbReference>
<dbReference type="RefSeq" id="WP_023078982.1">
    <property type="nucleotide sequence ID" value="NZ_CAAHJP010000006.1"/>
</dbReference>
<dbReference type="Pfam" id="PF05738">
    <property type="entry name" value="Cna_B"/>
    <property type="match status" value="2"/>
</dbReference>
<keyword evidence="5" id="KW-0732">Signal</keyword>
<keyword evidence="4" id="KW-0964">Secreted</keyword>
<dbReference type="Gene3D" id="2.60.40.1290">
    <property type="match status" value="1"/>
</dbReference>
<dbReference type="InterPro" id="IPR004237">
    <property type="entry name" value="Fibron_repeat-bd"/>
</dbReference>
<dbReference type="InterPro" id="IPR013783">
    <property type="entry name" value="Ig-like_fold"/>
</dbReference>
<feature type="domain" description="SpaA-like prealbumin fold" evidence="11">
    <location>
        <begin position="48"/>
        <end position="128"/>
    </location>
</feature>
<dbReference type="Gene3D" id="2.60.40.1280">
    <property type="match status" value="1"/>
</dbReference>
<keyword evidence="3" id="KW-0134">Cell wall</keyword>
<feature type="region of interest" description="Disordered" evidence="8">
    <location>
        <begin position="1101"/>
        <end position="1129"/>
    </location>
</feature>
<evidence type="ECO:0000256" key="4">
    <source>
        <dbReference type="ARBA" id="ARBA00022525"/>
    </source>
</evidence>
<feature type="domain" description="Fibrinogen-binding" evidence="10">
    <location>
        <begin position="319"/>
        <end position="467"/>
    </location>
</feature>
<sequence length="1164" mass="127872">MTQKNSYKLSFLLSLTGFILGLLLVFIGLSGVSVGHAETRNGANKQGAFEIKKVDQNNKPLSGATFSLTPKDGKGTSVQTFTSNDKGIVDAQNLQPGTYTLKEDKAPDGYDKTSRTWTVTVYENGYTKLVENPYNGEIISKAGSKDVSSSLQLEKSTMSVFSKYGGAEVTSGAADFYRNHAAYFKMSFELKQKDKSETINPGDTFVLQLDRRLNPKGISQDIPKIIYDSANSPLAIGKYDAESHQLIYTFTDYIAGLDKVQLSAELSLFLENKEVLENTNISDFKSTIGGQEIKYGGTVNVIYGNEKNQKDNYVANGLSNVGGSIESYNTQTGDFTWYVYVNPNRTNIPYATMNLWGFGRLVKSNNSTSQSEDSATSSAELGEIQVYEVPEGEKLPSSYGVDVTKLTLREEFKPQVVQGSFGTTKRQRIDFGNNIQNKAFIIKVTGKTDQSGKPLVVQSNLASFSTKEDYAGLKLGGGNVYFQNEIALSPSKGSGSGKSEFTKPSITVANLKRVAQLRFKKMSTDNVPLPEATFELRSSTSDSQKVEAKSNEQGEVHLKDLTSGTYDLYEKQAPKGYQQVTEKLATVTVDTSKSAEEMVTWGSPHSSVKVEVNKEVTIVNHKETLTFSGKKIWENDRPDQRPAKIQVQLLQNGQKMSDKVQEVTKDNDWSYHFKDLPKYDAKNQEYKYSVEEVNVPDGYKVSYLGNDIFNTRETEFVFEQNNFNLEFGNAEIKGQSGSKIIDEDTLTSFKGKKIWKNDTAENRPQAIQVQLYADGVAVEGQTKFISGSGNEWSFEFKNLKKYNGTGNDIIYSVKEVAVPTGYDVTYSANDIINTKREVITQQGPKLEIEETLPLESGASGGTTTVEDSRPVDTLSGLSSEQGQSGDMTIEEDSATHIKFSKRDIDGKELAGATMELRDSSGKTISTWISDGQVKDFYLMPGKYTFVETVAPDGYEVATAITFTVNEQGQVTVNGKATKGDAHIVMVDAYKPTKGSGQVIDIEEKLPDEQGHSGSTTEIEDSKPSDVIIGGQGEVVDTTEDTQRGMTGHSGSTTEIEDSKSSDVIIGGQGQVVETTEDTQTGMHGDSGCKTEVEDTKLVQSFHFDNKEPESNSEIPKKDKPKSNTSLPATGEKQHNKFFWMVTSCSLISSVFVISLKSKKRLSSC</sequence>
<keyword evidence="7" id="KW-0572">Peptidoglycan-anchor</keyword>
<accession>Q6IZ33</accession>
<dbReference type="InterPro" id="IPR008966">
    <property type="entry name" value="Adhesion_dom_sf"/>
</dbReference>
<dbReference type="InterPro" id="IPR008454">
    <property type="entry name" value="Collagen-bd_Cna-like_B-typ_dom"/>
</dbReference>
<dbReference type="InterPro" id="IPR041033">
    <property type="entry name" value="SpaA_PFL_dom_1"/>
</dbReference>
<evidence type="ECO:0000259" key="12">
    <source>
        <dbReference type="Pfam" id="PF17961"/>
    </source>
</evidence>
<dbReference type="Gene3D" id="2.60.40.10">
    <property type="entry name" value="Immunoglobulins"/>
    <property type="match status" value="3"/>
</dbReference>
<evidence type="ECO:0000256" key="8">
    <source>
        <dbReference type="SAM" id="MobiDB-lite"/>
    </source>
</evidence>